<comment type="caution">
    <text evidence="1">The sequence shown here is derived from an EMBL/GenBank/DDBJ whole genome shotgun (WGS) entry which is preliminary data.</text>
</comment>
<proteinExistence type="predicted"/>
<sequence>MLYPYKLLADLDGHTRRPSAIPIDNRRLTRRELNSQRNSTLPFSFVFGDEGQRPQVPLQTSNPFDVLTVSRSYKQSYPRIAKRAKARQKSNHRRNQKANRWNRQLEVLNDNLSTSFGNVLDRMEQAQTRSARKKSLSSCPVAFSSEESRTVNTPFNAAHLPSFDLQHITPLSEHEPGQTAIPLNFWDTASPFEMRDTYLNNSAPFKLPVSQLLTEHLKFSTPPASLTASAELDVLPEPRVKLPSIMPSTDAEKEKHSIPTSPNVMSLNTLRTKCTTPEGEVFVFGELCGKGREATGTTLSTEKVDGSVDTTIPHSGRWSAAGNDTPLIGSLLSLGEFLDLVPMSDD</sequence>
<protein>
    <submittedName>
        <fullName evidence="1">Uncharacterized protein</fullName>
    </submittedName>
</protein>
<gene>
    <name evidence="1" type="ORF">M8818_007524</name>
</gene>
<dbReference type="Proteomes" id="UP001320706">
    <property type="component" value="Unassembled WGS sequence"/>
</dbReference>
<organism evidence="1 2">
    <name type="scientific">Zalaria obscura</name>
    <dbReference type="NCBI Taxonomy" id="2024903"/>
    <lineage>
        <taxon>Eukaryota</taxon>
        <taxon>Fungi</taxon>
        <taxon>Dikarya</taxon>
        <taxon>Ascomycota</taxon>
        <taxon>Pezizomycotina</taxon>
        <taxon>Dothideomycetes</taxon>
        <taxon>Dothideomycetidae</taxon>
        <taxon>Dothideales</taxon>
        <taxon>Zalariaceae</taxon>
        <taxon>Zalaria</taxon>
    </lineage>
</organism>
<evidence type="ECO:0000313" key="2">
    <source>
        <dbReference type="Proteomes" id="UP001320706"/>
    </source>
</evidence>
<reference evidence="1" key="1">
    <citation type="submission" date="2024-02" db="EMBL/GenBank/DDBJ databases">
        <title>Metagenome Assembled Genome of Zalaria obscura JY119.</title>
        <authorList>
            <person name="Vighnesh L."/>
            <person name="Jagadeeshwari U."/>
            <person name="Venkata Ramana C."/>
            <person name="Sasikala C."/>
        </authorList>
    </citation>
    <scope>NUCLEOTIDE SEQUENCE</scope>
    <source>
        <strain evidence="1">JY119</strain>
    </source>
</reference>
<keyword evidence="2" id="KW-1185">Reference proteome</keyword>
<evidence type="ECO:0000313" key="1">
    <source>
        <dbReference type="EMBL" id="KAK8194335.1"/>
    </source>
</evidence>
<dbReference type="EMBL" id="JAMKPW020000043">
    <property type="protein sequence ID" value="KAK8194335.1"/>
    <property type="molecule type" value="Genomic_DNA"/>
</dbReference>
<name>A0ACC3S589_9PEZI</name>
<accession>A0ACC3S589</accession>